<dbReference type="Pfam" id="PF10069">
    <property type="entry name" value="DICT"/>
    <property type="match status" value="1"/>
</dbReference>
<proteinExistence type="predicted"/>
<sequence>MGVDEEDRRPDADDPLEDVPQAALTALTDVRRRYVLYYLRDRDGADLTTLARVVSGWIGAESDAGLTTSADHDRLELELHHTHLPTLDDAGLLDYDAETNYASARSLPEPLSELLDRTSDLEAPAVERSSAAVDLPDEIPPFRAPGRVDSLRELVAAIERTATTITVFASEPHEELLDQFSTRNVEISHESLPAVADDGFVLVQQNGAALGSIGLDALREADRATVAPPWGDRGDSPAYRQFLSLFRETAFSTDSRRELLATTREIEDRAWRTGEGRLRAGFQSLSAYQSQLSVYRRLGSETDLDVHVYGRPDWTPPAVEGVRLHEEADDEDIGRVWFVVFRDTAAERDGAGRSAGGSDAAANRGSNSCALLAEERKPDRYFGFWTYDDEFVAEIDDYLAAAY</sequence>
<evidence type="ECO:0000259" key="1">
    <source>
        <dbReference type="Pfam" id="PF10069"/>
    </source>
</evidence>
<dbReference type="Pfam" id="PF24035">
    <property type="entry name" value="DUF7344"/>
    <property type="match status" value="1"/>
</dbReference>
<name>A0AAV3T6U5_9EURY</name>
<dbReference type="AlphaFoldDB" id="A0AAV3T6U5"/>
<keyword evidence="4" id="KW-1185">Reference proteome</keyword>
<evidence type="ECO:0008006" key="5">
    <source>
        <dbReference type="Google" id="ProtNLM"/>
    </source>
</evidence>
<evidence type="ECO:0000313" key="4">
    <source>
        <dbReference type="Proteomes" id="UP001500420"/>
    </source>
</evidence>
<feature type="domain" description="DICT" evidence="1">
    <location>
        <begin position="254"/>
        <end position="341"/>
    </location>
</feature>
<gene>
    <name evidence="3" type="ORF">GCM10009020_06520</name>
</gene>
<evidence type="ECO:0000259" key="2">
    <source>
        <dbReference type="Pfam" id="PF24035"/>
    </source>
</evidence>
<dbReference type="EMBL" id="BAAADV010000001">
    <property type="protein sequence ID" value="GAA0664344.1"/>
    <property type="molecule type" value="Genomic_DNA"/>
</dbReference>
<dbReference type="Proteomes" id="UP001500420">
    <property type="component" value="Unassembled WGS sequence"/>
</dbReference>
<comment type="caution">
    <text evidence="3">The sequence shown here is derived from an EMBL/GenBank/DDBJ whole genome shotgun (WGS) entry which is preliminary data.</text>
</comment>
<protein>
    <recommendedName>
        <fullName evidence="5">Histidine kinase</fullName>
    </recommendedName>
</protein>
<organism evidence="3 4">
    <name type="scientific">Natronoarchaeum mannanilyticum</name>
    <dbReference type="NCBI Taxonomy" id="926360"/>
    <lineage>
        <taxon>Archaea</taxon>
        <taxon>Methanobacteriati</taxon>
        <taxon>Methanobacteriota</taxon>
        <taxon>Stenosarchaea group</taxon>
        <taxon>Halobacteria</taxon>
        <taxon>Halobacteriales</taxon>
        <taxon>Natronoarchaeaceae</taxon>
    </lineage>
</organism>
<reference evidence="3 4" key="1">
    <citation type="journal article" date="2019" name="Int. J. Syst. Evol. Microbiol.">
        <title>The Global Catalogue of Microorganisms (GCM) 10K type strain sequencing project: providing services to taxonomists for standard genome sequencing and annotation.</title>
        <authorList>
            <consortium name="The Broad Institute Genomics Platform"/>
            <consortium name="The Broad Institute Genome Sequencing Center for Infectious Disease"/>
            <person name="Wu L."/>
            <person name="Ma J."/>
        </authorList>
    </citation>
    <scope>NUCLEOTIDE SEQUENCE [LARGE SCALE GENOMIC DNA]</scope>
    <source>
        <strain evidence="3 4">JCM 16328</strain>
    </source>
</reference>
<accession>A0AAV3T6U5</accession>
<dbReference type="InterPro" id="IPR019278">
    <property type="entry name" value="DICT_dom"/>
</dbReference>
<dbReference type="InterPro" id="IPR055768">
    <property type="entry name" value="DUF7344"/>
</dbReference>
<dbReference type="RefSeq" id="WP_343772429.1">
    <property type="nucleotide sequence ID" value="NZ_BAAADV010000001.1"/>
</dbReference>
<feature type="domain" description="DUF7344" evidence="2">
    <location>
        <begin position="25"/>
        <end position="100"/>
    </location>
</feature>
<evidence type="ECO:0000313" key="3">
    <source>
        <dbReference type="EMBL" id="GAA0664344.1"/>
    </source>
</evidence>